<accession>A0A392PMW0</accession>
<proteinExistence type="predicted"/>
<keyword evidence="2" id="KW-1185">Reference proteome</keyword>
<dbReference type="EMBL" id="LXQA010088227">
    <property type="protein sequence ID" value="MCI13431.1"/>
    <property type="molecule type" value="Genomic_DNA"/>
</dbReference>
<evidence type="ECO:0000313" key="2">
    <source>
        <dbReference type="Proteomes" id="UP000265520"/>
    </source>
</evidence>
<protein>
    <recommendedName>
        <fullName evidence="3">Retrovirus-related pol polyprotein from transposon TNT 1-94</fullName>
    </recommendedName>
</protein>
<evidence type="ECO:0000313" key="1">
    <source>
        <dbReference type="EMBL" id="MCI13431.1"/>
    </source>
</evidence>
<dbReference type="Proteomes" id="UP000265520">
    <property type="component" value="Unassembled WGS sequence"/>
</dbReference>
<organism evidence="1 2">
    <name type="scientific">Trifolium medium</name>
    <dbReference type="NCBI Taxonomy" id="97028"/>
    <lineage>
        <taxon>Eukaryota</taxon>
        <taxon>Viridiplantae</taxon>
        <taxon>Streptophyta</taxon>
        <taxon>Embryophyta</taxon>
        <taxon>Tracheophyta</taxon>
        <taxon>Spermatophyta</taxon>
        <taxon>Magnoliopsida</taxon>
        <taxon>eudicotyledons</taxon>
        <taxon>Gunneridae</taxon>
        <taxon>Pentapetalae</taxon>
        <taxon>rosids</taxon>
        <taxon>fabids</taxon>
        <taxon>Fabales</taxon>
        <taxon>Fabaceae</taxon>
        <taxon>Papilionoideae</taxon>
        <taxon>50 kb inversion clade</taxon>
        <taxon>NPAAA clade</taxon>
        <taxon>Hologalegina</taxon>
        <taxon>IRL clade</taxon>
        <taxon>Trifolieae</taxon>
        <taxon>Trifolium</taxon>
    </lineage>
</organism>
<dbReference type="AlphaFoldDB" id="A0A392PMW0"/>
<sequence>MTTIYLPPLTITLMMNPSKINQRKFALSVNNDDESVSYKQASTQDFWVKVMDVELQALQHNKTWIFVDAPPKS</sequence>
<evidence type="ECO:0008006" key="3">
    <source>
        <dbReference type="Google" id="ProtNLM"/>
    </source>
</evidence>
<reference evidence="1 2" key="1">
    <citation type="journal article" date="2018" name="Front. Plant Sci.">
        <title>Red Clover (Trifolium pratense) and Zigzag Clover (T. medium) - A Picture of Genomic Similarities and Differences.</title>
        <authorList>
            <person name="Dluhosova J."/>
            <person name="Istvanek J."/>
            <person name="Nedelnik J."/>
            <person name="Repkova J."/>
        </authorList>
    </citation>
    <scope>NUCLEOTIDE SEQUENCE [LARGE SCALE GENOMIC DNA]</scope>
    <source>
        <strain evidence="2">cv. 10/8</strain>
        <tissue evidence="1">Leaf</tissue>
    </source>
</reference>
<name>A0A392PMW0_9FABA</name>
<comment type="caution">
    <text evidence="1">The sequence shown here is derived from an EMBL/GenBank/DDBJ whole genome shotgun (WGS) entry which is preliminary data.</text>
</comment>